<sequence>MRSLRSQNWLDVRLWGRKQDQDAEFTGNPMIDRKLFTFRSKRRPATLGSRWNDGSPAYSVRIHSRTRPLGARNLPIKLLSLSLKQTYRPMQMLFKPKQMM</sequence>
<dbReference type="Proteomes" id="UP000002497">
    <property type="component" value="Unassembled WGS sequence"/>
</dbReference>
<gene>
    <name evidence="1" type="ORF">CPSG_05100</name>
</gene>
<reference evidence="2" key="2">
    <citation type="submission" date="2010-03" db="EMBL/GenBank/DDBJ databases">
        <title>The genome sequence of Coccidioides posadasii strain Silveira.</title>
        <authorList>
            <consortium name="The Broad Institute Genome Sequencing Center for Infectious Disease"/>
            <person name="Neafsey D."/>
            <person name="Orbach M."/>
            <person name="Henn M.R."/>
            <person name="Cole G.T."/>
            <person name="Galgiani J."/>
            <person name="Gardner M.J."/>
            <person name="Kirkland T.N."/>
            <person name="Taylor J.W."/>
            <person name="Young S.K."/>
            <person name="Zeng Q."/>
            <person name="Koehrsen M."/>
            <person name="Alvarado L."/>
            <person name="Berlin A."/>
            <person name="Borenstein D."/>
            <person name="Chapman S.B."/>
            <person name="Chen Z."/>
            <person name="Engels R."/>
            <person name="Freedman E."/>
            <person name="Gellesch M."/>
            <person name="Goldberg J."/>
            <person name="Griggs A."/>
            <person name="Gujja S."/>
            <person name="Heilman E."/>
            <person name="Heiman D."/>
            <person name="Howarth C."/>
            <person name="Jen D."/>
            <person name="Larson L."/>
            <person name="Mehta T."/>
            <person name="Neiman D."/>
            <person name="Park D."/>
            <person name="Pearson M."/>
            <person name="Richards J."/>
            <person name="Roberts A."/>
            <person name="Saif S."/>
            <person name="Shea T."/>
            <person name="Shenoy N."/>
            <person name="Sisk P."/>
            <person name="Stolte C."/>
            <person name="Sykes S."/>
            <person name="Walk T."/>
            <person name="White J."/>
            <person name="Yandava C."/>
            <person name="Haas B."/>
            <person name="Nusbaum C."/>
            <person name="Birren B."/>
        </authorList>
    </citation>
    <scope>NUCLEOTIDE SEQUENCE [LARGE SCALE GENOMIC DNA]</scope>
    <source>
        <strain evidence="2">RMSCC 757 / Silveira</strain>
    </source>
</reference>
<dbReference type="VEuPathDB" id="FungiDB:CPSG_05100"/>
<organism evidence="2">
    <name type="scientific">Coccidioides posadasii (strain RMSCC 757 / Silveira)</name>
    <name type="common">Valley fever fungus</name>
    <dbReference type="NCBI Taxonomy" id="443226"/>
    <lineage>
        <taxon>Eukaryota</taxon>
        <taxon>Fungi</taxon>
        <taxon>Dikarya</taxon>
        <taxon>Ascomycota</taxon>
        <taxon>Pezizomycotina</taxon>
        <taxon>Eurotiomycetes</taxon>
        <taxon>Eurotiomycetidae</taxon>
        <taxon>Onygenales</taxon>
        <taxon>Onygenaceae</taxon>
        <taxon>Coccidioides</taxon>
    </lineage>
</organism>
<proteinExistence type="predicted"/>
<dbReference type="AlphaFoldDB" id="E9D670"/>
<dbReference type="EMBL" id="GL636492">
    <property type="protein sequence ID" value="EFW18414.1"/>
    <property type="molecule type" value="Genomic_DNA"/>
</dbReference>
<keyword evidence="2" id="KW-1185">Reference proteome</keyword>
<dbReference type="HOGENOM" id="CLU_2305836_0_0_1"/>
<name>E9D670_COCPS</name>
<evidence type="ECO:0000313" key="1">
    <source>
        <dbReference type="EMBL" id="EFW18414.1"/>
    </source>
</evidence>
<evidence type="ECO:0000313" key="2">
    <source>
        <dbReference type="Proteomes" id="UP000002497"/>
    </source>
</evidence>
<reference evidence="2" key="1">
    <citation type="journal article" date="2010" name="Genome Res.">
        <title>Population genomic sequencing of Coccidioides fungi reveals recent hybridization and transposon control.</title>
        <authorList>
            <person name="Neafsey D.E."/>
            <person name="Barker B.M."/>
            <person name="Sharpton T.J."/>
            <person name="Stajich J.E."/>
            <person name="Park D.J."/>
            <person name="Whiston E."/>
            <person name="Hung C.-Y."/>
            <person name="McMahan C."/>
            <person name="White J."/>
            <person name="Sykes S."/>
            <person name="Heiman D."/>
            <person name="Young S."/>
            <person name="Zeng Q."/>
            <person name="Abouelleil A."/>
            <person name="Aftuck L."/>
            <person name="Bessette D."/>
            <person name="Brown A."/>
            <person name="FitzGerald M."/>
            <person name="Lui A."/>
            <person name="Macdonald J.P."/>
            <person name="Priest M."/>
            <person name="Orbach M.J."/>
            <person name="Galgiani J.N."/>
            <person name="Kirkland T.N."/>
            <person name="Cole G.T."/>
            <person name="Birren B.W."/>
            <person name="Henn M.R."/>
            <person name="Taylor J.W."/>
            <person name="Rounsley S.D."/>
        </authorList>
    </citation>
    <scope>NUCLEOTIDE SEQUENCE [LARGE SCALE GENOMIC DNA]</scope>
    <source>
        <strain evidence="2">RMSCC 757 / Silveira</strain>
    </source>
</reference>
<accession>E9D670</accession>
<protein>
    <submittedName>
        <fullName evidence="1">Predicted protein</fullName>
    </submittedName>
</protein>